<comment type="subcellular location">
    <subcellularLocation>
        <location evidence="1">Cytoplasm</location>
    </subcellularLocation>
</comment>
<dbReference type="InterPro" id="IPR013815">
    <property type="entry name" value="ATP_grasp_subdomain_1"/>
</dbReference>
<evidence type="ECO:0000256" key="9">
    <source>
        <dbReference type="ARBA" id="ARBA00023316"/>
    </source>
</evidence>
<dbReference type="InterPro" id="IPR000291">
    <property type="entry name" value="D-Ala_lig_Van_CS"/>
</dbReference>
<dbReference type="NCBIfam" id="TIGR01205">
    <property type="entry name" value="D_ala_D_alaTIGR"/>
    <property type="match status" value="1"/>
</dbReference>
<dbReference type="GO" id="GO:0005737">
    <property type="term" value="C:cytoplasm"/>
    <property type="evidence" value="ECO:0007669"/>
    <property type="project" value="UniProtKB-SubCell"/>
</dbReference>
<reference evidence="11" key="1">
    <citation type="journal article" date="2015" name="Nature">
        <title>Complex archaea that bridge the gap between prokaryotes and eukaryotes.</title>
        <authorList>
            <person name="Spang A."/>
            <person name="Saw J.H."/>
            <person name="Jorgensen S.L."/>
            <person name="Zaremba-Niedzwiedzka K."/>
            <person name="Martijn J."/>
            <person name="Lind A.E."/>
            <person name="van Eijk R."/>
            <person name="Schleper C."/>
            <person name="Guy L."/>
            <person name="Ettema T.J."/>
        </authorList>
    </citation>
    <scope>NUCLEOTIDE SEQUENCE</scope>
</reference>
<evidence type="ECO:0000256" key="2">
    <source>
        <dbReference type="ARBA" id="ARBA00010871"/>
    </source>
</evidence>
<dbReference type="GO" id="GO:0046872">
    <property type="term" value="F:metal ion binding"/>
    <property type="evidence" value="ECO:0007669"/>
    <property type="project" value="InterPro"/>
</dbReference>
<dbReference type="InterPro" id="IPR011095">
    <property type="entry name" value="Dala_Dala_lig_C"/>
</dbReference>
<dbReference type="Gene3D" id="3.40.50.20">
    <property type="match status" value="2"/>
</dbReference>
<keyword evidence="3" id="KW-0963">Cytoplasm</keyword>
<evidence type="ECO:0000256" key="1">
    <source>
        <dbReference type="ARBA" id="ARBA00004496"/>
    </source>
</evidence>
<dbReference type="PROSITE" id="PS50975">
    <property type="entry name" value="ATP_GRASP"/>
    <property type="match status" value="1"/>
</dbReference>
<dbReference type="InterPro" id="IPR016185">
    <property type="entry name" value="PreATP-grasp_dom_sf"/>
</dbReference>
<proteinExistence type="inferred from homology"/>
<keyword evidence="9" id="KW-0961">Cell wall biogenesis/degradation</keyword>
<dbReference type="SUPFAM" id="SSF52440">
    <property type="entry name" value="PreATP-grasp domain"/>
    <property type="match status" value="1"/>
</dbReference>
<sequence length="323" mass="35698">MPKKIRVAVIMGGPSTEHEVSLNTGKNVLKNIDRDRYSPEPVVISREEHWDVLVDELPKKYDVAFLAAHGSFGEDGTLQHDLDVVGVPYTGSRANVSALAMNKFASLRLLREAGFTVPPTMLLHDVEWQTSPSVVVKQIEWFTQPPYVIKPNRSGSSVGVHIIQELNDLSVALTSVFLTNRDVIVQPYIQGTEVTCGVLDQGSSGTAYPLLPTEIIPNTGTFFDYDAKYKIGGAHEITPARLSDGWINRIRFTAKAVHEFLGCRGFSRVDMIVGDDGELYVLEVNTIPGLTKTSLLPKAAKTYGILFPELIHRIIQASFNTHR</sequence>
<dbReference type="PANTHER" id="PTHR23132">
    <property type="entry name" value="D-ALANINE--D-ALANINE LIGASE"/>
    <property type="match status" value="1"/>
</dbReference>
<feature type="domain" description="ATP-grasp" evidence="10">
    <location>
        <begin position="107"/>
        <end position="316"/>
    </location>
</feature>
<dbReference type="InterPro" id="IPR011127">
    <property type="entry name" value="Dala_Dala_lig_N"/>
</dbReference>
<dbReference type="GO" id="GO:0008360">
    <property type="term" value="P:regulation of cell shape"/>
    <property type="evidence" value="ECO:0007669"/>
    <property type="project" value="UniProtKB-KW"/>
</dbReference>
<evidence type="ECO:0000256" key="3">
    <source>
        <dbReference type="ARBA" id="ARBA00022490"/>
    </source>
</evidence>
<name>A0A0F9GZK4_9ZZZZ</name>
<organism evidence="11">
    <name type="scientific">marine sediment metagenome</name>
    <dbReference type="NCBI Taxonomy" id="412755"/>
    <lineage>
        <taxon>unclassified sequences</taxon>
        <taxon>metagenomes</taxon>
        <taxon>ecological metagenomes</taxon>
    </lineage>
</organism>
<gene>
    <name evidence="11" type="ORF">LCGC14_1847580</name>
</gene>
<evidence type="ECO:0000256" key="5">
    <source>
        <dbReference type="ARBA" id="ARBA00022741"/>
    </source>
</evidence>
<keyword evidence="7" id="KW-0133">Cell shape</keyword>
<dbReference type="Gene3D" id="3.30.470.20">
    <property type="entry name" value="ATP-grasp fold, B domain"/>
    <property type="match status" value="1"/>
</dbReference>
<dbReference type="InterPro" id="IPR011761">
    <property type="entry name" value="ATP-grasp"/>
</dbReference>
<dbReference type="Pfam" id="PF07478">
    <property type="entry name" value="Dala_Dala_lig_C"/>
    <property type="match status" value="1"/>
</dbReference>
<evidence type="ECO:0000313" key="11">
    <source>
        <dbReference type="EMBL" id="KKL96131.1"/>
    </source>
</evidence>
<dbReference type="PANTHER" id="PTHR23132:SF23">
    <property type="entry name" value="D-ALANINE--D-ALANINE LIGASE B"/>
    <property type="match status" value="1"/>
</dbReference>
<accession>A0A0F9GZK4</accession>
<dbReference type="EMBL" id="LAZR01018513">
    <property type="protein sequence ID" value="KKL96131.1"/>
    <property type="molecule type" value="Genomic_DNA"/>
</dbReference>
<dbReference type="GO" id="GO:0008716">
    <property type="term" value="F:D-alanine-D-alanine ligase activity"/>
    <property type="evidence" value="ECO:0007669"/>
    <property type="project" value="InterPro"/>
</dbReference>
<evidence type="ECO:0000256" key="8">
    <source>
        <dbReference type="ARBA" id="ARBA00022984"/>
    </source>
</evidence>
<dbReference type="GO" id="GO:0071555">
    <property type="term" value="P:cell wall organization"/>
    <property type="evidence" value="ECO:0007669"/>
    <property type="project" value="UniProtKB-KW"/>
</dbReference>
<evidence type="ECO:0000256" key="4">
    <source>
        <dbReference type="ARBA" id="ARBA00022598"/>
    </source>
</evidence>
<keyword evidence="8" id="KW-0573">Peptidoglycan synthesis</keyword>
<dbReference type="InterPro" id="IPR005905">
    <property type="entry name" value="D_ala_D_ala"/>
</dbReference>
<evidence type="ECO:0000259" key="10">
    <source>
        <dbReference type="PROSITE" id="PS50975"/>
    </source>
</evidence>
<keyword evidence="6" id="KW-0067">ATP-binding</keyword>
<dbReference type="Pfam" id="PF01820">
    <property type="entry name" value="Dala_Dala_lig_N"/>
    <property type="match status" value="2"/>
</dbReference>
<dbReference type="PROSITE" id="PS00844">
    <property type="entry name" value="DALA_DALA_LIGASE_2"/>
    <property type="match status" value="1"/>
</dbReference>
<keyword evidence="4" id="KW-0436">Ligase</keyword>
<dbReference type="AlphaFoldDB" id="A0A0F9GZK4"/>
<dbReference type="Gene3D" id="3.30.1490.20">
    <property type="entry name" value="ATP-grasp fold, A domain"/>
    <property type="match status" value="1"/>
</dbReference>
<dbReference type="HAMAP" id="MF_00047">
    <property type="entry name" value="Dala_Dala_lig"/>
    <property type="match status" value="1"/>
</dbReference>
<comment type="caution">
    <text evidence="11">The sequence shown here is derived from an EMBL/GenBank/DDBJ whole genome shotgun (WGS) entry which is preliminary data.</text>
</comment>
<dbReference type="GO" id="GO:0005524">
    <property type="term" value="F:ATP binding"/>
    <property type="evidence" value="ECO:0007669"/>
    <property type="project" value="UniProtKB-KW"/>
</dbReference>
<dbReference type="NCBIfam" id="NF002378">
    <property type="entry name" value="PRK01372.1"/>
    <property type="match status" value="1"/>
</dbReference>
<protein>
    <recommendedName>
        <fullName evidence="10">ATP-grasp domain-containing protein</fullName>
    </recommendedName>
</protein>
<dbReference type="SUPFAM" id="SSF56059">
    <property type="entry name" value="Glutathione synthetase ATP-binding domain-like"/>
    <property type="match status" value="1"/>
</dbReference>
<keyword evidence="5" id="KW-0547">Nucleotide-binding</keyword>
<comment type="similarity">
    <text evidence="2">Belongs to the D-alanine--D-alanine ligase family.</text>
</comment>
<dbReference type="GO" id="GO:0009252">
    <property type="term" value="P:peptidoglycan biosynthetic process"/>
    <property type="evidence" value="ECO:0007669"/>
    <property type="project" value="UniProtKB-KW"/>
</dbReference>
<evidence type="ECO:0000256" key="6">
    <source>
        <dbReference type="ARBA" id="ARBA00022840"/>
    </source>
</evidence>
<dbReference type="PIRSF" id="PIRSF039102">
    <property type="entry name" value="Ddl/VanB"/>
    <property type="match status" value="1"/>
</dbReference>
<evidence type="ECO:0000256" key="7">
    <source>
        <dbReference type="ARBA" id="ARBA00022960"/>
    </source>
</evidence>